<evidence type="ECO:0000256" key="5">
    <source>
        <dbReference type="SAM" id="MobiDB-lite"/>
    </source>
</evidence>
<feature type="transmembrane region" description="Helical" evidence="6">
    <location>
        <begin position="362"/>
        <end position="385"/>
    </location>
</feature>
<keyword evidence="8" id="KW-1185">Reference proteome</keyword>
<feature type="compositionally biased region" description="Basic and acidic residues" evidence="5">
    <location>
        <begin position="288"/>
        <end position="298"/>
    </location>
</feature>
<dbReference type="InterPro" id="IPR039305">
    <property type="entry name" value="PILS2/6"/>
</dbReference>
<name>A0A383VGS0_TETOB</name>
<sequence length="538" mass="56582">MLGAVGVLLAKTGVLDPHGRKTLSKLIYFVFTPCLTFAKLAPVLTARTFVLWMPLAINMFFSVAVGMLLGVLLVLLVRPPAGFSKHVIVTTGLGNAGNLPLVLVAALMRSSGSTLFAGQDVSVDLAIAYVAVGIFAATVTHFTIGTQLLKAPGSKAAGQHAGGAAAGSAVAGKTQEELPLMIELPPASCSGGLQQHKQASAISSDHLLAARAPSAAVVVDVLAGEQQQQQQKQQQWQPSPLETGHTALAVDARPGAAVQEAMQQHRSCVAHLQSQQQQQQQQQQQHAGPDRPAGERELLLGPGISSSDSACWVQLALREKQPLTLQDPQHSQRSSSWWPHANPSSSSSKLGRLSAAGTAAGGFVWSLTSPPLVGCMLAVGVGMLPLLRHQLFSPGGHLLLVQDCIAMFGDCCIPSLMLMLGATLAKGPGRCCPPLRVVLGVTAARLLLLPLLGTGWLLLASKAGWLLAPDSVFLLVMLIQNSVPTALNVHTLATLNSNREEEVGALLFWQYLASCVTTPAWLMFYTWLLKSGAFAVAA</sequence>
<dbReference type="PANTHER" id="PTHR31419:SF1">
    <property type="entry name" value="PROTEIN PIN-LIKES 6"/>
    <property type="match status" value="1"/>
</dbReference>
<reference evidence="7 8" key="1">
    <citation type="submission" date="2016-10" db="EMBL/GenBank/DDBJ databases">
        <authorList>
            <person name="Cai Z."/>
        </authorList>
    </citation>
    <scope>NUCLEOTIDE SEQUENCE [LARGE SCALE GENOMIC DNA]</scope>
</reference>
<feature type="transmembrane region" description="Helical" evidence="6">
    <location>
        <begin position="26"/>
        <end position="45"/>
    </location>
</feature>
<feature type="transmembrane region" description="Helical" evidence="6">
    <location>
        <begin position="437"/>
        <end position="459"/>
    </location>
</feature>
<evidence type="ECO:0000256" key="6">
    <source>
        <dbReference type="SAM" id="Phobius"/>
    </source>
</evidence>
<evidence type="ECO:0000256" key="4">
    <source>
        <dbReference type="ARBA" id="ARBA00023136"/>
    </source>
</evidence>
<dbReference type="STRING" id="3088.A0A383VGS0"/>
<feature type="region of interest" description="Disordered" evidence="5">
    <location>
        <begin position="255"/>
        <end position="300"/>
    </location>
</feature>
<feature type="transmembrane region" description="Helical" evidence="6">
    <location>
        <begin position="87"/>
        <end position="107"/>
    </location>
</feature>
<dbReference type="PANTHER" id="PTHR31419">
    <property type="entry name" value="PROTEIN PIN-LIKES 2"/>
    <property type="match status" value="1"/>
</dbReference>
<evidence type="ECO:0000256" key="1">
    <source>
        <dbReference type="ARBA" id="ARBA00004141"/>
    </source>
</evidence>
<dbReference type="Pfam" id="PF03547">
    <property type="entry name" value="Mem_trans"/>
    <property type="match status" value="1"/>
</dbReference>
<dbReference type="AlphaFoldDB" id="A0A383VGS0"/>
<feature type="transmembrane region" description="Helical" evidence="6">
    <location>
        <begin position="405"/>
        <end position="425"/>
    </location>
</feature>
<organism evidence="7 8">
    <name type="scientific">Tetradesmus obliquus</name>
    <name type="common">Green alga</name>
    <name type="synonym">Acutodesmus obliquus</name>
    <dbReference type="NCBI Taxonomy" id="3088"/>
    <lineage>
        <taxon>Eukaryota</taxon>
        <taxon>Viridiplantae</taxon>
        <taxon>Chlorophyta</taxon>
        <taxon>core chlorophytes</taxon>
        <taxon>Chlorophyceae</taxon>
        <taxon>CS clade</taxon>
        <taxon>Sphaeropleales</taxon>
        <taxon>Scenedesmaceae</taxon>
        <taxon>Tetradesmus</taxon>
    </lineage>
</organism>
<dbReference type="InterPro" id="IPR004776">
    <property type="entry name" value="Mem_transp_PIN-like"/>
</dbReference>
<dbReference type="GO" id="GO:0080162">
    <property type="term" value="P:endoplasmic reticulum to cytosol auxin transport"/>
    <property type="evidence" value="ECO:0007669"/>
    <property type="project" value="InterPro"/>
</dbReference>
<feature type="transmembrane region" description="Helical" evidence="6">
    <location>
        <begin position="51"/>
        <end position="75"/>
    </location>
</feature>
<evidence type="ECO:0000313" key="7">
    <source>
        <dbReference type="EMBL" id="SZX64401.1"/>
    </source>
</evidence>
<accession>A0A383VGS0</accession>
<feature type="transmembrane region" description="Helical" evidence="6">
    <location>
        <begin position="127"/>
        <end position="149"/>
    </location>
</feature>
<protein>
    <submittedName>
        <fullName evidence="7">Uncharacterized protein</fullName>
    </submittedName>
</protein>
<feature type="region of interest" description="Disordered" evidence="5">
    <location>
        <begin position="323"/>
        <end position="343"/>
    </location>
</feature>
<gene>
    <name evidence="7" type="ORF">BQ4739_LOCUS4912</name>
</gene>
<keyword evidence="3 6" id="KW-1133">Transmembrane helix</keyword>
<evidence type="ECO:0000256" key="2">
    <source>
        <dbReference type="ARBA" id="ARBA00022692"/>
    </source>
</evidence>
<dbReference type="GO" id="GO:0016020">
    <property type="term" value="C:membrane"/>
    <property type="evidence" value="ECO:0007669"/>
    <property type="project" value="UniProtKB-SubCell"/>
</dbReference>
<keyword evidence="2 6" id="KW-0812">Transmembrane</keyword>
<dbReference type="Proteomes" id="UP000256970">
    <property type="component" value="Unassembled WGS sequence"/>
</dbReference>
<feature type="compositionally biased region" description="Low complexity" evidence="5">
    <location>
        <begin position="273"/>
        <end position="285"/>
    </location>
</feature>
<evidence type="ECO:0000256" key="3">
    <source>
        <dbReference type="ARBA" id="ARBA00022989"/>
    </source>
</evidence>
<feature type="transmembrane region" description="Helical" evidence="6">
    <location>
        <begin position="505"/>
        <end position="528"/>
    </location>
</feature>
<proteinExistence type="predicted"/>
<feature type="compositionally biased region" description="Polar residues" evidence="5">
    <location>
        <begin position="323"/>
        <end position="337"/>
    </location>
</feature>
<comment type="subcellular location">
    <subcellularLocation>
        <location evidence="1">Membrane</location>
        <topology evidence="1">Multi-pass membrane protein</topology>
    </subcellularLocation>
</comment>
<evidence type="ECO:0000313" key="8">
    <source>
        <dbReference type="Proteomes" id="UP000256970"/>
    </source>
</evidence>
<keyword evidence="4 6" id="KW-0472">Membrane</keyword>
<dbReference type="EMBL" id="FNXT01000410">
    <property type="protein sequence ID" value="SZX64401.1"/>
    <property type="molecule type" value="Genomic_DNA"/>
</dbReference>